<comment type="caution">
    <text evidence="2">The sequence shown here is derived from an EMBL/GenBank/DDBJ whole genome shotgun (WGS) entry which is preliminary data.</text>
</comment>
<organism evidence="2 3">
    <name type="scientific">Brevibacterium senegalense</name>
    <dbReference type="NCBI Taxonomy" id="1033736"/>
    <lineage>
        <taxon>Bacteria</taxon>
        <taxon>Bacillati</taxon>
        <taxon>Actinomycetota</taxon>
        <taxon>Actinomycetes</taxon>
        <taxon>Micrococcales</taxon>
        <taxon>Brevibacteriaceae</taxon>
        <taxon>Brevibacterium</taxon>
    </lineage>
</organism>
<gene>
    <name evidence="2" type="ORF">K8V08_03530</name>
</gene>
<name>A0A921MCI1_9MICO</name>
<sequence>MEDHEYAADAPGGYCVTVSGDDDSSIVFTADGTLEGRLEPDESGRAVVLPIGDADGSGSIIALWRDGDAVRVVLLGSDGERGILAQDAREFLTLLAIGYVELNGIALGAEPEDPVETSRFREWLEGTFGVTVPSAWPALSDHPDAFGSWMARQFGEEPDEAVSPPSDSPGARIDGELTHFMALLGEPDDHSAVDAVASLLDIRLGKALRSSTKALAKVGVEVRSTREGVQTIWITTEDYPRAAALISGLAEDPTRAQVLSFLGEPETAGEKWLRYVIGGRYVHFAFDARLTMITLMVDAP</sequence>
<proteinExistence type="predicted"/>
<protein>
    <recommendedName>
        <fullName evidence="1">Cyclic nucleotide-binding domain-containing protein</fullName>
    </recommendedName>
</protein>
<evidence type="ECO:0000313" key="3">
    <source>
        <dbReference type="Proteomes" id="UP000784435"/>
    </source>
</evidence>
<dbReference type="Proteomes" id="UP000784435">
    <property type="component" value="Unassembled WGS sequence"/>
</dbReference>
<dbReference type="InterPro" id="IPR000595">
    <property type="entry name" value="cNMP-bd_dom"/>
</dbReference>
<dbReference type="EMBL" id="DYUK01000079">
    <property type="protein sequence ID" value="HJG79463.1"/>
    <property type="molecule type" value="Genomic_DNA"/>
</dbReference>
<evidence type="ECO:0000259" key="1">
    <source>
        <dbReference type="PROSITE" id="PS50042"/>
    </source>
</evidence>
<accession>A0A921MCI1</accession>
<evidence type="ECO:0000313" key="2">
    <source>
        <dbReference type="EMBL" id="HJG79463.1"/>
    </source>
</evidence>
<reference evidence="2" key="2">
    <citation type="submission" date="2021-09" db="EMBL/GenBank/DDBJ databases">
        <authorList>
            <person name="Gilroy R."/>
        </authorList>
    </citation>
    <scope>NUCLEOTIDE SEQUENCE</scope>
    <source>
        <strain evidence="2">ChiGjej5B5-7349</strain>
    </source>
</reference>
<reference evidence="2" key="1">
    <citation type="journal article" date="2021" name="PeerJ">
        <title>Extensive microbial diversity within the chicken gut microbiome revealed by metagenomics and culture.</title>
        <authorList>
            <person name="Gilroy R."/>
            <person name="Ravi A."/>
            <person name="Getino M."/>
            <person name="Pursley I."/>
            <person name="Horton D.L."/>
            <person name="Alikhan N.F."/>
            <person name="Baker D."/>
            <person name="Gharbi K."/>
            <person name="Hall N."/>
            <person name="Watson M."/>
            <person name="Adriaenssens E.M."/>
            <person name="Foster-Nyarko E."/>
            <person name="Jarju S."/>
            <person name="Secka A."/>
            <person name="Antonio M."/>
            <person name="Oren A."/>
            <person name="Chaudhuri R.R."/>
            <person name="La Ragione R."/>
            <person name="Hildebrand F."/>
            <person name="Pallen M.J."/>
        </authorList>
    </citation>
    <scope>NUCLEOTIDE SEQUENCE</scope>
    <source>
        <strain evidence="2">ChiGjej5B5-7349</strain>
    </source>
</reference>
<feature type="domain" description="Cyclic nucleotide-binding" evidence="1">
    <location>
        <begin position="1"/>
        <end position="95"/>
    </location>
</feature>
<dbReference type="PROSITE" id="PS50042">
    <property type="entry name" value="CNMP_BINDING_3"/>
    <property type="match status" value="1"/>
</dbReference>
<dbReference type="AlphaFoldDB" id="A0A921MCI1"/>